<dbReference type="SUPFAM" id="SSF63380">
    <property type="entry name" value="Riboflavin synthase domain-like"/>
    <property type="match status" value="1"/>
</dbReference>
<evidence type="ECO:0000313" key="2">
    <source>
        <dbReference type="EMBL" id="OCL03712.1"/>
    </source>
</evidence>
<keyword evidence="3" id="KW-1185">Reference proteome</keyword>
<dbReference type="InterPro" id="IPR012349">
    <property type="entry name" value="Split_barrel_FMN-bd"/>
</dbReference>
<dbReference type="Gene3D" id="2.30.110.10">
    <property type="entry name" value="Electron Transport, Fmn-binding Protein, Chain A"/>
    <property type="match status" value="1"/>
</dbReference>
<name>A0A8E2ERR9_9PEZI</name>
<dbReference type="Proteomes" id="UP000250140">
    <property type="component" value="Unassembled WGS sequence"/>
</dbReference>
<proteinExistence type="predicted"/>
<accession>A0A8E2ERR9</accession>
<organism evidence="2 3">
    <name type="scientific">Glonium stellatum</name>
    <dbReference type="NCBI Taxonomy" id="574774"/>
    <lineage>
        <taxon>Eukaryota</taxon>
        <taxon>Fungi</taxon>
        <taxon>Dikarya</taxon>
        <taxon>Ascomycota</taxon>
        <taxon>Pezizomycotina</taxon>
        <taxon>Dothideomycetes</taxon>
        <taxon>Pleosporomycetidae</taxon>
        <taxon>Gloniales</taxon>
        <taxon>Gloniaceae</taxon>
        <taxon>Glonium</taxon>
    </lineage>
</organism>
<dbReference type="GO" id="GO:0016491">
    <property type="term" value="F:oxidoreductase activity"/>
    <property type="evidence" value="ECO:0007669"/>
    <property type="project" value="InterPro"/>
</dbReference>
<feature type="domain" description="FAD-binding FR-type" evidence="1">
    <location>
        <begin position="357"/>
        <end position="475"/>
    </location>
</feature>
<evidence type="ECO:0000259" key="1">
    <source>
        <dbReference type="PROSITE" id="PS51384"/>
    </source>
</evidence>
<dbReference type="EMBL" id="KV750697">
    <property type="protein sequence ID" value="OCL03712.1"/>
    <property type="molecule type" value="Genomic_DNA"/>
</dbReference>
<dbReference type="InterPro" id="IPR017938">
    <property type="entry name" value="Riboflavin_synthase-like_b-brl"/>
</dbReference>
<dbReference type="Gene3D" id="2.40.30.10">
    <property type="entry name" value="Translation factors"/>
    <property type="match status" value="1"/>
</dbReference>
<evidence type="ECO:0000313" key="3">
    <source>
        <dbReference type="Proteomes" id="UP000250140"/>
    </source>
</evidence>
<gene>
    <name evidence="2" type="ORF">AOQ84DRAFT_392093</name>
</gene>
<dbReference type="PANTHER" id="PTHR42815">
    <property type="entry name" value="FAD-BINDING, PUTATIVE (AFU_ORTHOLOGUE AFUA_6G07600)-RELATED"/>
    <property type="match status" value="1"/>
</dbReference>
<dbReference type="PROSITE" id="PS51384">
    <property type="entry name" value="FAD_FR"/>
    <property type="match status" value="1"/>
</dbReference>
<protein>
    <recommendedName>
        <fullName evidence="1">FAD-binding FR-type domain-containing protein</fullName>
    </recommendedName>
</protein>
<reference evidence="2 3" key="1">
    <citation type="journal article" date="2016" name="Nat. Commun.">
        <title>Ectomycorrhizal ecology is imprinted in the genome of the dominant symbiotic fungus Cenococcum geophilum.</title>
        <authorList>
            <consortium name="DOE Joint Genome Institute"/>
            <person name="Peter M."/>
            <person name="Kohler A."/>
            <person name="Ohm R.A."/>
            <person name="Kuo A."/>
            <person name="Krutzmann J."/>
            <person name="Morin E."/>
            <person name="Arend M."/>
            <person name="Barry K.W."/>
            <person name="Binder M."/>
            <person name="Choi C."/>
            <person name="Clum A."/>
            <person name="Copeland A."/>
            <person name="Grisel N."/>
            <person name="Haridas S."/>
            <person name="Kipfer T."/>
            <person name="LaButti K."/>
            <person name="Lindquist E."/>
            <person name="Lipzen A."/>
            <person name="Maire R."/>
            <person name="Meier B."/>
            <person name="Mihaltcheva S."/>
            <person name="Molinier V."/>
            <person name="Murat C."/>
            <person name="Poggeler S."/>
            <person name="Quandt C.A."/>
            <person name="Sperisen C."/>
            <person name="Tritt A."/>
            <person name="Tisserant E."/>
            <person name="Crous P.W."/>
            <person name="Henrissat B."/>
            <person name="Nehls U."/>
            <person name="Egli S."/>
            <person name="Spatafora J.W."/>
            <person name="Grigoriev I.V."/>
            <person name="Martin F.M."/>
        </authorList>
    </citation>
    <scope>NUCLEOTIDE SEQUENCE [LARGE SCALE GENOMIC DNA]</scope>
    <source>
        <strain evidence="2 3">CBS 207.34</strain>
    </source>
</reference>
<dbReference type="PANTHER" id="PTHR42815:SF2">
    <property type="entry name" value="FAD-BINDING, PUTATIVE (AFU_ORTHOLOGUE AFUA_6G07600)-RELATED"/>
    <property type="match status" value="1"/>
</dbReference>
<sequence length="608" mass="67046">MAFSIALPWSSGEEKMHRLMNVPEHDNPTSSMLTPQASFMLQKAPLLAIGTVDDQGQPWTTLWGGEPGFSQPLGASIIGTRTLVDRKYDPVIQILVGGRSDGEVVKGEGCGKMVSGLAIDLMTRKRVKLYGRMIAAALSQISEDENDKDKVPKGSDGPTHGQVQLVVKIEQSLGNCPKYLNKKDIRPAIISSKLLSQSPKLSPEALALVGKADMFFISSYNSEYDMDTNHRGGPPGFVRVFSNDEAGSELVYPEYSGNRLYQTLGNLQTNPVAGLVFPDFETGDVLYATGTVKILIGLEASAILPRSTLALKIRLVEARYVQKGLPFRGIAGELSPYNPNIRLLAEEGSLGVALNQALPTTARLVQKTQITPSICRFRFSMTNPLPYKAGQWVGMDLSRELDIGYSHMRDDDPRSLNDDFIRTFTISSPPTSLSHNEFEITIRKVGTVTSFLFQQSERSEIEVPLRGIGGDFVIQQDNNSQATAPYITSGVGITPLLGQLPNLYLERLALFWTVRADDLELVVDTLKNYPELESSTTVFVTSCVSDHIAKHVLESLKRLGIKYKIGRMLKDDLNVEAKVWYLCAGKGLQETVLKWLNNCNVIYEDFGF</sequence>
<dbReference type="AlphaFoldDB" id="A0A8E2ERR9"/>
<dbReference type="InterPro" id="IPR017927">
    <property type="entry name" value="FAD-bd_FR_type"/>
</dbReference>
<dbReference type="OrthoDB" id="436496at2759"/>